<evidence type="ECO:0000313" key="9">
    <source>
        <dbReference type="RefSeq" id="XP_015894339.1"/>
    </source>
</evidence>
<dbReference type="Pfam" id="PF00560">
    <property type="entry name" value="LRR_1"/>
    <property type="match status" value="1"/>
</dbReference>
<evidence type="ECO:0000256" key="3">
    <source>
        <dbReference type="ARBA" id="ARBA00022729"/>
    </source>
</evidence>
<evidence type="ECO:0000256" key="5">
    <source>
        <dbReference type="ARBA" id="ARBA00023136"/>
    </source>
</evidence>
<sequence length="340" mass="38482">MAPPNLGNLSQLQYLDPGSFVNLNLGSPADSLWVSDLYWLLKLFSLQYLNLGFVNLSKATTHWLQTVNMLPSLLELDLSSCELHSFPHSSPSANFTSLLVLDLGNNQFNSSLILSWWFNITTLTELHFSRSGLRGPILEIQRGSLCNLHTLDLEIYFSLNGDIKRVVDAISRCDTLDVEYNKFFGTIPTWIGQRFPLIRQLRLRHNYLTGNIPQQLCQLIHVHLLDLAENILSGPIPTCLDRMIAFKVLVYYAKKSLAIPLLGHQLYYPGSPLPTKCSLNLVHKDGETTEDDEDGSLSNNFWFYVSMGLGHLWVLGNLWQFSDKKVLERFISSIPGQDKG</sequence>
<dbReference type="KEGG" id="zju:107428333"/>
<keyword evidence="5" id="KW-0472">Membrane</keyword>
<dbReference type="PANTHER" id="PTHR48063">
    <property type="entry name" value="LRR RECEPTOR-LIKE KINASE"/>
    <property type="match status" value="1"/>
</dbReference>
<dbReference type="InterPro" id="IPR001611">
    <property type="entry name" value="Leu-rich_rpt"/>
</dbReference>
<keyword evidence="4" id="KW-1133">Transmembrane helix</keyword>
<evidence type="ECO:0000256" key="2">
    <source>
        <dbReference type="ARBA" id="ARBA00022692"/>
    </source>
</evidence>
<keyword evidence="6" id="KW-0675">Receptor</keyword>
<dbReference type="PANTHER" id="PTHR48063:SF29">
    <property type="entry name" value="LRR RECEPTOR-LIKE KINASE FAMILY PROTEIN"/>
    <property type="match status" value="1"/>
</dbReference>
<dbReference type="InterPro" id="IPR032675">
    <property type="entry name" value="LRR_dom_sf"/>
</dbReference>
<dbReference type="AlphaFoldDB" id="A0A6P4ACK2"/>
<keyword evidence="3" id="KW-0732">Signal</keyword>
<dbReference type="GeneID" id="107428333"/>
<dbReference type="RefSeq" id="XP_015894339.1">
    <property type="nucleotide sequence ID" value="XM_016038853.3"/>
</dbReference>
<keyword evidence="2" id="KW-0812">Transmembrane</keyword>
<evidence type="ECO:0000256" key="1">
    <source>
        <dbReference type="ARBA" id="ARBA00004479"/>
    </source>
</evidence>
<protein>
    <submittedName>
        <fullName evidence="9">Receptor-like protein EIX2</fullName>
    </submittedName>
</protein>
<evidence type="ECO:0000256" key="7">
    <source>
        <dbReference type="ARBA" id="ARBA00023180"/>
    </source>
</evidence>
<dbReference type="InterPro" id="IPR046956">
    <property type="entry name" value="RLP23-like"/>
</dbReference>
<gene>
    <name evidence="9" type="primary">LOC107428333</name>
</gene>
<evidence type="ECO:0000313" key="8">
    <source>
        <dbReference type="Proteomes" id="UP001652623"/>
    </source>
</evidence>
<dbReference type="Proteomes" id="UP001652623">
    <property type="component" value="Chromosome 12"/>
</dbReference>
<keyword evidence="8" id="KW-1185">Reference proteome</keyword>
<comment type="subcellular location">
    <subcellularLocation>
        <location evidence="1">Membrane</location>
        <topology evidence="1">Single-pass type I membrane protein</topology>
    </subcellularLocation>
</comment>
<dbReference type="GO" id="GO:0016020">
    <property type="term" value="C:membrane"/>
    <property type="evidence" value="ECO:0007669"/>
    <property type="project" value="UniProtKB-SubCell"/>
</dbReference>
<accession>A0A6P4ACK2</accession>
<evidence type="ECO:0000256" key="6">
    <source>
        <dbReference type="ARBA" id="ARBA00023170"/>
    </source>
</evidence>
<proteinExistence type="predicted"/>
<name>A0A6P4ACK2_ZIZJJ</name>
<organism evidence="8 9">
    <name type="scientific">Ziziphus jujuba</name>
    <name type="common">Chinese jujube</name>
    <name type="synonym">Ziziphus sativa</name>
    <dbReference type="NCBI Taxonomy" id="326968"/>
    <lineage>
        <taxon>Eukaryota</taxon>
        <taxon>Viridiplantae</taxon>
        <taxon>Streptophyta</taxon>
        <taxon>Embryophyta</taxon>
        <taxon>Tracheophyta</taxon>
        <taxon>Spermatophyta</taxon>
        <taxon>Magnoliopsida</taxon>
        <taxon>eudicotyledons</taxon>
        <taxon>Gunneridae</taxon>
        <taxon>Pentapetalae</taxon>
        <taxon>rosids</taxon>
        <taxon>fabids</taxon>
        <taxon>Rosales</taxon>
        <taxon>Rhamnaceae</taxon>
        <taxon>Paliureae</taxon>
        <taxon>Ziziphus</taxon>
    </lineage>
</organism>
<reference evidence="9" key="1">
    <citation type="submission" date="2025-08" db="UniProtKB">
        <authorList>
            <consortium name="RefSeq"/>
        </authorList>
    </citation>
    <scope>IDENTIFICATION</scope>
    <source>
        <tissue evidence="9">Seedling</tissue>
    </source>
</reference>
<dbReference type="InParanoid" id="A0A6P4ACK2"/>
<keyword evidence="7" id="KW-0325">Glycoprotein</keyword>
<dbReference type="SUPFAM" id="SSF52047">
    <property type="entry name" value="RNI-like"/>
    <property type="match status" value="1"/>
</dbReference>
<dbReference type="Gene3D" id="3.80.10.10">
    <property type="entry name" value="Ribonuclease Inhibitor"/>
    <property type="match status" value="1"/>
</dbReference>
<evidence type="ECO:0000256" key="4">
    <source>
        <dbReference type="ARBA" id="ARBA00022989"/>
    </source>
</evidence>